<feature type="compositionally biased region" description="Low complexity" evidence="1">
    <location>
        <begin position="52"/>
        <end position="62"/>
    </location>
</feature>
<sequence>MGGGASSGAKRKAPKERAPEGVVPSKPRHADEYLRQVQADRKAKRSTKGRATCSTCSTGCTSRLTNQSLTSERSQRSVRSKGTSGTPKSVRFAGQMEDVLDAGSSRMAALERAHSQRRRLTIPESVIHIGQHAFACCSAFGELDPRLSWCLALGLCLGEKSTIARMGRRMISHEFWKTMKSTSLLSRSPPVLWTFVEIWRTPLRLRMTAPSQAPD</sequence>
<protein>
    <submittedName>
        <fullName evidence="2">Uncharacterized protein</fullName>
    </submittedName>
</protein>
<feature type="compositionally biased region" description="Polar residues" evidence="1">
    <location>
        <begin position="63"/>
        <end position="72"/>
    </location>
</feature>
<accession>A0ABP0P4P9</accession>
<feature type="compositionally biased region" description="Basic and acidic residues" evidence="1">
    <location>
        <begin position="28"/>
        <end position="41"/>
    </location>
</feature>
<organism evidence="2 3">
    <name type="scientific">Durusdinium trenchii</name>
    <dbReference type="NCBI Taxonomy" id="1381693"/>
    <lineage>
        <taxon>Eukaryota</taxon>
        <taxon>Sar</taxon>
        <taxon>Alveolata</taxon>
        <taxon>Dinophyceae</taxon>
        <taxon>Suessiales</taxon>
        <taxon>Symbiodiniaceae</taxon>
        <taxon>Durusdinium</taxon>
    </lineage>
</organism>
<evidence type="ECO:0000313" key="2">
    <source>
        <dbReference type="EMBL" id="CAK9070995.1"/>
    </source>
</evidence>
<proteinExistence type="predicted"/>
<evidence type="ECO:0000256" key="1">
    <source>
        <dbReference type="SAM" id="MobiDB-lite"/>
    </source>
</evidence>
<dbReference type="Proteomes" id="UP001642484">
    <property type="component" value="Unassembled WGS sequence"/>
</dbReference>
<evidence type="ECO:0000313" key="3">
    <source>
        <dbReference type="Proteomes" id="UP001642484"/>
    </source>
</evidence>
<name>A0ABP0P4P9_9DINO</name>
<dbReference type="EMBL" id="CAXAMN010022584">
    <property type="protein sequence ID" value="CAK9070995.1"/>
    <property type="molecule type" value="Genomic_DNA"/>
</dbReference>
<comment type="caution">
    <text evidence="2">The sequence shown here is derived from an EMBL/GenBank/DDBJ whole genome shotgun (WGS) entry which is preliminary data.</text>
</comment>
<feature type="region of interest" description="Disordered" evidence="1">
    <location>
        <begin position="1"/>
        <end position="89"/>
    </location>
</feature>
<keyword evidence="3" id="KW-1185">Reference proteome</keyword>
<reference evidence="2 3" key="1">
    <citation type="submission" date="2024-02" db="EMBL/GenBank/DDBJ databases">
        <authorList>
            <person name="Chen Y."/>
            <person name="Shah S."/>
            <person name="Dougan E. K."/>
            <person name="Thang M."/>
            <person name="Chan C."/>
        </authorList>
    </citation>
    <scope>NUCLEOTIDE SEQUENCE [LARGE SCALE GENOMIC DNA]</scope>
</reference>
<gene>
    <name evidence="2" type="ORF">CCMP2556_LOCUS34938</name>
</gene>